<evidence type="ECO:0000256" key="1">
    <source>
        <dbReference type="SAM" id="Phobius"/>
    </source>
</evidence>
<dbReference type="InterPro" id="IPR039051">
    <property type="entry name" value="SE-CTX-like"/>
</dbReference>
<proteinExistence type="predicted"/>
<dbReference type="Proteomes" id="UP000289886">
    <property type="component" value="Unassembled WGS sequence"/>
</dbReference>
<sequence>MADITEDKNKIKSGLIMALKCVETISSAATVINPIFGLAGSIVRIVLHNIDDEEIQTLKKEFKSIHAGLDKISRENQKTLKGIQKVTLDNQYSQIAFKIEKQFQDFKAVVEADQGSKERLKDKFAGNFESYGGDSNLHTLYDGVIGKSKVFSKPILKVYMENSNGNRQVMETLCTRLTYLFCIGLIALMGYTAIIEDDEETMSEEWGKNMENVQKEMARVLSECH</sequence>
<dbReference type="EMBL" id="SCEB01007218">
    <property type="protein sequence ID" value="RXM92003.1"/>
    <property type="molecule type" value="Genomic_DNA"/>
</dbReference>
<keyword evidence="1" id="KW-1133">Transmembrane helix</keyword>
<dbReference type="PANTHER" id="PTHR40472">
    <property type="entry name" value="RICIN B-TYPE LECTIN DOMAIN-CONTAINING PROTEIN"/>
    <property type="match status" value="1"/>
</dbReference>
<keyword evidence="4" id="KW-1185">Reference proteome</keyword>
<evidence type="ECO:0008006" key="5">
    <source>
        <dbReference type="Google" id="ProtNLM"/>
    </source>
</evidence>
<dbReference type="OrthoDB" id="9948175at2759"/>
<evidence type="ECO:0000313" key="3">
    <source>
        <dbReference type="EMBL" id="RXM92003.1"/>
    </source>
</evidence>
<keyword evidence="1" id="KW-0812">Transmembrane</keyword>
<evidence type="ECO:0000313" key="4">
    <source>
        <dbReference type="Proteomes" id="UP000289886"/>
    </source>
</evidence>
<accession>A0A444UQP2</accession>
<protein>
    <recommendedName>
        <fullName evidence="5">Protein rapunzel</fullName>
    </recommendedName>
</protein>
<gene>
    <name evidence="3" type="ORF">EOD39_20590</name>
    <name evidence="2" type="ORF">EOD39_22144</name>
</gene>
<dbReference type="PANTHER" id="PTHR40472:SF7">
    <property type="entry name" value="PROTEIN RAPUNZEL"/>
    <property type="match status" value="1"/>
</dbReference>
<dbReference type="AlphaFoldDB" id="A0A444UQP2"/>
<comment type="caution">
    <text evidence="2">The sequence shown here is derived from an EMBL/GenBank/DDBJ whole genome shotgun (WGS) entry which is preliminary data.</text>
</comment>
<reference evidence="2 4" key="1">
    <citation type="submission" date="2019-01" db="EMBL/GenBank/DDBJ databases">
        <title>Draft Genome and Complete Hox-Cluster Characterization of the Sterlet Sturgeon (Acipenser ruthenus).</title>
        <authorList>
            <person name="Wei Q."/>
        </authorList>
    </citation>
    <scope>NUCLEOTIDE SEQUENCE [LARGE SCALE GENOMIC DNA]</scope>
    <source>
        <strain evidence="2">WHYD16114868_AA</strain>
        <tissue evidence="2">Blood</tissue>
    </source>
</reference>
<keyword evidence="1" id="KW-0472">Membrane</keyword>
<feature type="transmembrane region" description="Helical" evidence="1">
    <location>
        <begin position="177"/>
        <end position="195"/>
    </location>
</feature>
<evidence type="ECO:0000313" key="2">
    <source>
        <dbReference type="EMBL" id="RXM90492.1"/>
    </source>
</evidence>
<name>A0A444UQP2_ACIRT</name>
<dbReference type="EMBL" id="SCEB01025610">
    <property type="protein sequence ID" value="RXM90492.1"/>
    <property type="molecule type" value="Genomic_DNA"/>
</dbReference>
<organism evidence="2 4">
    <name type="scientific">Acipenser ruthenus</name>
    <name type="common">Sterlet sturgeon</name>
    <dbReference type="NCBI Taxonomy" id="7906"/>
    <lineage>
        <taxon>Eukaryota</taxon>
        <taxon>Metazoa</taxon>
        <taxon>Chordata</taxon>
        <taxon>Craniata</taxon>
        <taxon>Vertebrata</taxon>
        <taxon>Euteleostomi</taxon>
        <taxon>Actinopterygii</taxon>
        <taxon>Chondrostei</taxon>
        <taxon>Acipenseriformes</taxon>
        <taxon>Acipenseridae</taxon>
        <taxon>Acipenser</taxon>
    </lineage>
</organism>